<sequence length="239" mass="25869">MTRHAIREQRPLPPVDDHEGEMQALLRKPLPASIASPPPWTGSALGSIVRVLEDGRCIVEPQDGGERWQCPRAASCLLSPGVGDTVLVAGPQRDHVYLIAVITQADTGSAELVVDGDVTLRSRHGSVALQAQTRLAMAAPALSLHAQKALLDVGDMDYRGAEVRVTTLVARFVGRTCEAVLDRLSVLTRSSFRLTEEVEQVRAGQIDYQATETMRLHAKNTLVTSKALVKVDADQIHMG</sequence>
<dbReference type="AlphaFoldDB" id="A0A679IYS1"/>
<feature type="region of interest" description="Disordered" evidence="1">
    <location>
        <begin position="1"/>
        <end position="20"/>
    </location>
</feature>
<dbReference type="EMBL" id="LR743507">
    <property type="protein sequence ID" value="CAA2105057.1"/>
    <property type="molecule type" value="Genomic_DNA"/>
</dbReference>
<proteinExistence type="predicted"/>
<reference evidence="2" key="1">
    <citation type="submission" date="2019-12" db="EMBL/GenBank/DDBJ databases">
        <authorList>
            <person name="Cremers G."/>
        </authorList>
    </citation>
    <scope>NUCLEOTIDE SEQUENCE</scope>
    <source>
        <strain evidence="2">Vvax</strain>
    </source>
</reference>
<gene>
    <name evidence="2" type="ORF">VVAX_03066</name>
</gene>
<dbReference type="RefSeq" id="WP_339090660.1">
    <property type="nucleotide sequence ID" value="NZ_LR743507.1"/>
</dbReference>
<protein>
    <recommendedName>
        <fullName evidence="3">DUF3540 domain-containing protein</fullName>
    </recommendedName>
</protein>
<evidence type="ECO:0000313" key="2">
    <source>
        <dbReference type="EMBL" id="CAA2105057.1"/>
    </source>
</evidence>
<accession>A0A679IYS1</accession>
<evidence type="ECO:0008006" key="3">
    <source>
        <dbReference type="Google" id="ProtNLM"/>
    </source>
</evidence>
<evidence type="ECO:0000256" key="1">
    <source>
        <dbReference type="SAM" id="MobiDB-lite"/>
    </source>
</evidence>
<dbReference type="InterPro" id="IPR021927">
    <property type="entry name" value="DUF3540"/>
</dbReference>
<dbReference type="Pfam" id="PF12059">
    <property type="entry name" value="DUF3540"/>
    <property type="match status" value="1"/>
</dbReference>
<name>A0A679IYS1_VARPD</name>
<organism evidence="2">
    <name type="scientific">Variovorax paradoxus</name>
    <dbReference type="NCBI Taxonomy" id="34073"/>
    <lineage>
        <taxon>Bacteria</taxon>
        <taxon>Pseudomonadati</taxon>
        <taxon>Pseudomonadota</taxon>
        <taxon>Betaproteobacteria</taxon>
        <taxon>Burkholderiales</taxon>
        <taxon>Comamonadaceae</taxon>
        <taxon>Variovorax</taxon>
    </lineage>
</organism>